<sequence>MIKFTNEPESWKRLDYEIIASGFLKPYNDYSVLGNDTEWLHSEGYKIITFDCSEWVNNEMLHNSLHSKFDFPVYYGHNWDALQECLNEIEIQDNGLVVVFDSLDTINIKNAHMLIDIFVSSAQRHLIFSQRLLILIKVESRNFRLNDFGGFYFRWY</sequence>
<evidence type="ECO:0000256" key="1">
    <source>
        <dbReference type="ARBA" id="ARBA00006845"/>
    </source>
</evidence>
<dbReference type="InterPro" id="IPR035905">
    <property type="entry name" value="Barstar-like_sf"/>
</dbReference>
<dbReference type="Pfam" id="PF01337">
    <property type="entry name" value="Barstar"/>
    <property type="match status" value="1"/>
</dbReference>
<dbReference type="RefSeq" id="WP_229987956.1">
    <property type="nucleotide sequence ID" value="NZ_JAJJMO010000001.1"/>
</dbReference>
<comment type="caution">
    <text evidence="3">The sequence shown here is derived from an EMBL/GenBank/DDBJ whole genome shotgun (WGS) entry which is preliminary data.</text>
</comment>
<dbReference type="SUPFAM" id="SSF52038">
    <property type="entry name" value="Barstar-related"/>
    <property type="match status" value="1"/>
</dbReference>
<keyword evidence="4" id="KW-1185">Reference proteome</keyword>
<dbReference type="EMBL" id="JAJJMO010000001">
    <property type="protein sequence ID" value="MCC9071335.1"/>
    <property type="molecule type" value="Genomic_DNA"/>
</dbReference>
<protein>
    <submittedName>
        <fullName evidence="3">Barstar family protein</fullName>
    </submittedName>
</protein>
<evidence type="ECO:0000313" key="4">
    <source>
        <dbReference type="Proteomes" id="UP001430919"/>
    </source>
</evidence>
<proteinExistence type="inferred from homology"/>
<name>A0ABS8MRD6_9FLAO</name>
<comment type="similarity">
    <text evidence="1">Belongs to the barstar family.</text>
</comment>
<organism evidence="3 4">
    <name type="scientific">Flavobacterium pisciphilum</name>
    <dbReference type="NCBI Taxonomy" id="2893755"/>
    <lineage>
        <taxon>Bacteria</taxon>
        <taxon>Pseudomonadati</taxon>
        <taxon>Bacteroidota</taxon>
        <taxon>Flavobacteriia</taxon>
        <taxon>Flavobacteriales</taxon>
        <taxon>Flavobacteriaceae</taxon>
        <taxon>Flavobacterium</taxon>
    </lineage>
</organism>
<dbReference type="InterPro" id="IPR000468">
    <property type="entry name" value="Barstar"/>
</dbReference>
<dbReference type="Proteomes" id="UP001430919">
    <property type="component" value="Unassembled WGS sequence"/>
</dbReference>
<accession>A0ABS8MRD6</accession>
<evidence type="ECO:0000313" key="3">
    <source>
        <dbReference type="EMBL" id="MCC9071335.1"/>
    </source>
</evidence>
<reference evidence="3" key="1">
    <citation type="submission" date="2021-11" db="EMBL/GenBank/DDBJ databases">
        <title>Description of novel Flavobacterium species.</title>
        <authorList>
            <person name="Saticioglu I.B."/>
            <person name="Ay H."/>
            <person name="Altun S."/>
            <person name="Duman M."/>
        </authorList>
    </citation>
    <scope>NUCLEOTIDE SEQUENCE</scope>
    <source>
        <strain evidence="3">F-65</strain>
    </source>
</reference>
<gene>
    <name evidence="3" type="ORF">LNQ49_06980</name>
</gene>
<evidence type="ECO:0000259" key="2">
    <source>
        <dbReference type="Pfam" id="PF01337"/>
    </source>
</evidence>
<feature type="domain" description="Barstar (barnase inhibitor)" evidence="2">
    <location>
        <begin position="46"/>
        <end position="111"/>
    </location>
</feature>
<dbReference type="Gene3D" id="3.30.370.10">
    <property type="entry name" value="Barstar-like"/>
    <property type="match status" value="1"/>
</dbReference>